<name>A0A8H4VZ98_9HELO</name>
<dbReference type="SUPFAM" id="SSF144083">
    <property type="entry name" value="Magnesium transport protein CorA, transmembrane region"/>
    <property type="match status" value="1"/>
</dbReference>
<keyword evidence="2 5" id="KW-0812">Transmembrane</keyword>
<dbReference type="InterPro" id="IPR045863">
    <property type="entry name" value="CorA_TM1_TM2"/>
</dbReference>
<gene>
    <name evidence="6" type="ORF">G7Y89_g12830</name>
</gene>
<proteinExistence type="predicted"/>
<keyword evidence="7" id="KW-1185">Reference proteome</keyword>
<evidence type="ECO:0000313" key="7">
    <source>
        <dbReference type="Proteomes" id="UP000566819"/>
    </source>
</evidence>
<dbReference type="GO" id="GO:0046873">
    <property type="term" value="F:metal ion transmembrane transporter activity"/>
    <property type="evidence" value="ECO:0007669"/>
    <property type="project" value="InterPro"/>
</dbReference>
<dbReference type="Pfam" id="PF01544">
    <property type="entry name" value="CorA"/>
    <property type="match status" value="1"/>
</dbReference>
<dbReference type="AlphaFoldDB" id="A0A8H4VZ98"/>
<evidence type="ECO:0000256" key="3">
    <source>
        <dbReference type="ARBA" id="ARBA00022989"/>
    </source>
</evidence>
<comment type="caution">
    <text evidence="6">The sequence shown here is derived from an EMBL/GenBank/DDBJ whole genome shotgun (WGS) entry which is preliminary data.</text>
</comment>
<evidence type="ECO:0000256" key="4">
    <source>
        <dbReference type="ARBA" id="ARBA00023136"/>
    </source>
</evidence>
<evidence type="ECO:0000256" key="5">
    <source>
        <dbReference type="SAM" id="Phobius"/>
    </source>
</evidence>
<evidence type="ECO:0000256" key="2">
    <source>
        <dbReference type="ARBA" id="ARBA00022692"/>
    </source>
</evidence>
<reference evidence="6 7" key="1">
    <citation type="submission" date="2020-03" db="EMBL/GenBank/DDBJ databases">
        <title>Draft Genome Sequence of Cudoniella acicularis.</title>
        <authorList>
            <person name="Buettner E."/>
            <person name="Kellner H."/>
        </authorList>
    </citation>
    <scope>NUCLEOTIDE SEQUENCE [LARGE SCALE GENOMIC DNA]</scope>
    <source>
        <strain evidence="6 7">DSM 108380</strain>
    </source>
</reference>
<protein>
    <submittedName>
        <fullName evidence="6">Uncharacterized protein</fullName>
    </submittedName>
</protein>
<dbReference type="Proteomes" id="UP000566819">
    <property type="component" value="Unassembled WGS sequence"/>
</dbReference>
<comment type="subcellular location">
    <subcellularLocation>
        <location evidence="1">Membrane</location>
        <topology evidence="1">Multi-pass membrane protein</topology>
    </subcellularLocation>
</comment>
<dbReference type="GO" id="GO:0016020">
    <property type="term" value="C:membrane"/>
    <property type="evidence" value="ECO:0007669"/>
    <property type="project" value="UniProtKB-SubCell"/>
</dbReference>
<keyword evidence="3 5" id="KW-1133">Transmembrane helix</keyword>
<dbReference type="EMBL" id="JAAMPI010001408">
    <property type="protein sequence ID" value="KAF4625334.1"/>
    <property type="molecule type" value="Genomic_DNA"/>
</dbReference>
<keyword evidence="4 5" id="KW-0472">Membrane</keyword>
<evidence type="ECO:0000256" key="1">
    <source>
        <dbReference type="ARBA" id="ARBA00004141"/>
    </source>
</evidence>
<dbReference type="InterPro" id="IPR002523">
    <property type="entry name" value="MgTranspt_CorA/ZnTranspt_ZntB"/>
</dbReference>
<dbReference type="Gene3D" id="1.20.58.340">
    <property type="entry name" value="Magnesium transport protein CorA, transmembrane region"/>
    <property type="match status" value="1"/>
</dbReference>
<evidence type="ECO:0000313" key="6">
    <source>
        <dbReference type="EMBL" id="KAF4625334.1"/>
    </source>
</evidence>
<sequence length="177" mass="20047">MSNSIKEYEYSTEASVLKDGLDKLDSDLRSLEVWGRRCIQTMHKLRAVIKFIEHRASDTSELALYSLIIEDYEYILEMVDTYGRRLEAMVPVLASVIQISDTQRSLQKAANVTRLTDLALLFVPISFVTGLFSMNDVGVSRHGLALFFAVAIPLCVIVFFCRPFDTPEAETERSKLT</sequence>
<accession>A0A8H4VZ98</accession>
<feature type="transmembrane region" description="Helical" evidence="5">
    <location>
        <begin position="144"/>
        <end position="164"/>
    </location>
</feature>
<organism evidence="6 7">
    <name type="scientific">Cudoniella acicularis</name>
    <dbReference type="NCBI Taxonomy" id="354080"/>
    <lineage>
        <taxon>Eukaryota</taxon>
        <taxon>Fungi</taxon>
        <taxon>Dikarya</taxon>
        <taxon>Ascomycota</taxon>
        <taxon>Pezizomycotina</taxon>
        <taxon>Leotiomycetes</taxon>
        <taxon>Helotiales</taxon>
        <taxon>Tricladiaceae</taxon>
        <taxon>Cudoniella</taxon>
    </lineage>
</organism>
<dbReference type="OrthoDB" id="5428055at2759"/>
<feature type="transmembrane region" description="Helical" evidence="5">
    <location>
        <begin position="112"/>
        <end position="132"/>
    </location>
</feature>